<proteinExistence type="predicted"/>
<gene>
    <name evidence="1" type="ORF">rCG_22749</name>
</gene>
<evidence type="ECO:0000313" key="2">
    <source>
        <dbReference type="Proteomes" id="UP000234681"/>
    </source>
</evidence>
<reference evidence="1 2" key="1">
    <citation type="submission" date="2005-09" db="EMBL/GenBank/DDBJ databases">
        <authorList>
            <person name="Mural R.J."/>
            <person name="Li P.W."/>
            <person name="Adams M.D."/>
            <person name="Amanatides P.G."/>
            <person name="Baden-Tillson H."/>
            <person name="Barnstead M."/>
            <person name="Chin S.H."/>
            <person name="Dew I."/>
            <person name="Evans C.A."/>
            <person name="Ferriera S."/>
            <person name="Flanigan M."/>
            <person name="Fosler C."/>
            <person name="Glodek A."/>
            <person name="Gu Z."/>
            <person name="Holt R.A."/>
            <person name="Jennings D."/>
            <person name="Kraft C.L."/>
            <person name="Lu F."/>
            <person name="Nguyen T."/>
            <person name="Nusskern D.R."/>
            <person name="Pfannkoch C.M."/>
            <person name="Sitter C."/>
            <person name="Sutton G.G."/>
            <person name="Venter J.C."/>
            <person name="Wang Z."/>
            <person name="Woodage T."/>
            <person name="Zheng X.H."/>
            <person name="Zhong F."/>
        </authorList>
    </citation>
    <scope>NUCLEOTIDE SEQUENCE [LARGE SCALE GENOMIC DNA]</scope>
    <source>
        <strain>BN</strain>
        <strain evidence="2">Sprague-Dawley</strain>
    </source>
</reference>
<name>A6JYH0_RAT</name>
<feature type="non-terminal residue" evidence="1">
    <location>
        <position position="9"/>
    </location>
</feature>
<dbReference type="EMBL" id="CH474007">
    <property type="protein sequence ID" value="EDL83305.1"/>
    <property type="molecule type" value="Genomic_DNA"/>
</dbReference>
<sequence length="9" mass="1039">MVEMGCTRL</sequence>
<dbReference type="Proteomes" id="UP000234681">
    <property type="component" value="Chromosome 8"/>
</dbReference>
<accession>A6JYH0</accession>
<protein>
    <submittedName>
        <fullName evidence="1">RCG22749</fullName>
    </submittedName>
</protein>
<organism evidence="1 2">
    <name type="scientific">Rattus norvegicus</name>
    <name type="common">Rat</name>
    <dbReference type="NCBI Taxonomy" id="10116"/>
    <lineage>
        <taxon>Eukaryota</taxon>
        <taxon>Metazoa</taxon>
        <taxon>Chordata</taxon>
        <taxon>Craniata</taxon>
        <taxon>Vertebrata</taxon>
        <taxon>Euteleostomi</taxon>
        <taxon>Mammalia</taxon>
        <taxon>Eutheria</taxon>
        <taxon>Euarchontoglires</taxon>
        <taxon>Glires</taxon>
        <taxon>Rodentia</taxon>
        <taxon>Myomorpha</taxon>
        <taxon>Muroidea</taxon>
        <taxon>Muridae</taxon>
        <taxon>Murinae</taxon>
        <taxon>Rattus</taxon>
    </lineage>
</organism>
<evidence type="ECO:0000313" key="1">
    <source>
        <dbReference type="EMBL" id="EDL83305.1"/>
    </source>
</evidence>